<dbReference type="HOGENOM" id="CLU_042261_0_1_11"/>
<keyword evidence="2" id="KW-1185">Reference proteome</keyword>
<accession>H8GEW8</accession>
<name>H8GEW8_9PSEU</name>
<dbReference type="RefSeq" id="WP_005444704.1">
    <property type="nucleotide sequence ID" value="NZ_CM001466.1"/>
</dbReference>
<dbReference type="InterPro" id="IPR008912">
    <property type="entry name" value="Uncharacterised_CoxE"/>
</dbReference>
<evidence type="ECO:0000313" key="1">
    <source>
        <dbReference type="EMBL" id="EHY90999.1"/>
    </source>
</evidence>
<dbReference type="Gene3D" id="3.40.50.410">
    <property type="entry name" value="von Willebrand factor, type A domain"/>
    <property type="match status" value="1"/>
</dbReference>
<dbReference type="PIRSF" id="PIRSF010256">
    <property type="entry name" value="CoxE_vWa"/>
    <property type="match status" value="1"/>
</dbReference>
<proteinExistence type="predicted"/>
<dbReference type="CDD" id="cd00198">
    <property type="entry name" value="vWFA"/>
    <property type="match status" value="1"/>
</dbReference>
<dbReference type="AlphaFoldDB" id="H8GEW8"/>
<reference evidence="1 2" key="1">
    <citation type="journal article" date="2012" name="Stand. Genomic Sci.">
        <title>Genome sequence of the soil bacterium Saccharomonospora azurea type strain (NA-128(T)).</title>
        <authorList>
            <person name="Klenk H.P."/>
            <person name="Held B."/>
            <person name="Lucas S."/>
            <person name="Lapidus A."/>
            <person name="Copeland A."/>
            <person name="Hammon N."/>
            <person name="Pitluck S."/>
            <person name="Goodwin L.A."/>
            <person name="Han C."/>
            <person name="Tapia R."/>
            <person name="Brambilla E.M."/>
            <person name="Potter G."/>
            <person name="Land M."/>
            <person name="Ivanova N."/>
            <person name="Rohde M."/>
            <person name="Goker M."/>
            <person name="Detter J.C."/>
            <person name="Kyrpides N.C."/>
            <person name="Woyke T."/>
        </authorList>
    </citation>
    <scope>NUCLEOTIDE SEQUENCE [LARGE SCALE GENOMIC DNA]</scope>
    <source>
        <strain evidence="1 2">NA-128</strain>
    </source>
</reference>
<dbReference type="InterPro" id="IPR011195">
    <property type="entry name" value="UCP010256"/>
</dbReference>
<evidence type="ECO:0000313" key="2">
    <source>
        <dbReference type="Proteomes" id="UP000004705"/>
    </source>
</evidence>
<dbReference type="InterPro" id="IPR036465">
    <property type="entry name" value="vWFA_dom_sf"/>
</dbReference>
<dbReference type="PANTHER" id="PTHR39338:SF6">
    <property type="entry name" value="BLL5662 PROTEIN"/>
    <property type="match status" value="1"/>
</dbReference>
<gene>
    <name evidence="1" type="ORF">SacazDRAFT_04149</name>
</gene>
<dbReference type="Proteomes" id="UP000004705">
    <property type="component" value="Chromosome"/>
</dbReference>
<dbReference type="EMBL" id="CM001466">
    <property type="protein sequence ID" value="EHY90999.1"/>
    <property type="molecule type" value="Genomic_DNA"/>
</dbReference>
<dbReference type="SUPFAM" id="SSF53300">
    <property type="entry name" value="vWA-like"/>
    <property type="match status" value="1"/>
</dbReference>
<dbReference type="OrthoDB" id="9790469at2"/>
<dbReference type="PANTHER" id="PTHR39338">
    <property type="entry name" value="BLL5662 PROTEIN-RELATED"/>
    <property type="match status" value="1"/>
</dbReference>
<sequence length="376" mass="41662">MTTRAPLDSPSDPLPGLVGFAAALREAGLRCDAHRVQAYLDAVAHVDVAEPRQLYWAGRLALCAEPDDLPRYDEAFAAWFRDEPPVRQRNVLPVPTPPRIAALLTGPSDAGTSEGQDEQVSVAASDAEILRHRDLAELTKEERRHLRELLDTLSPVPARRPSLRYETSRRGSLDARRTLRAMLADGGEPLRLVRARRRTRPRRTVLLVDVSGSMKPYADALLRFAHVVVRATPSDVEVFTLGTRLTRVSRQLRQRDPERAMLDAAGAVADFAGGTRLGETLRVFLDRWGQRGMARRATVVVFSDGWERGDTRLLGDQAARLRRLAHRVLWVNPHAGHEGYEPVQSGIAAVLPHVDGLLAGHSLATLERLLREIAHA</sequence>
<protein>
    <submittedName>
        <fullName evidence="1">Protein containing von Willebrand factor type A (VWA) domain</fullName>
    </submittedName>
</protein>
<organism evidence="1 2">
    <name type="scientific">Saccharomonospora azurea NA-128</name>
    <dbReference type="NCBI Taxonomy" id="882081"/>
    <lineage>
        <taxon>Bacteria</taxon>
        <taxon>Bacillati</taxon>
        <taxon>Actinomycetota</taxon>
        <taxon>Actinomycetes</taxon>
        <taxon>Pseudonocardiales</taxon>
        <taxon>Pseudonocardiaceae</taxon>
        <taxon>Saccharomonospora</taxon>
    </lineage>
</organism>
<dbReference type="Pfam" id="PF05762">
    <property type="entry name" value="VWA_CoxE"/>
    <property type="match status" value="1"/>
</dbReference>